<protein>
    <submittedName>
        <fullName evidence="3">4-amino-4-deoxy-L-arabinose-phospho-UDP flippase</fullName>
    </submittedName>
</protein>
<dbReference type="SUPFAM" id="SSF103481">
    <property type="entry name" value="Multidrug resistance efflux transporter EmrE"/>
    <property type="match status" value="1"/>
</dbReference>
<evidence type="ECO:0000259" key="2">
    <source>
        <dbReference type="Pfam" id="PF00892"/>
    </source>
</evidence>
<feature type="transmembrane region" description="Helical" evidence="1">
    <location>
        <begin position="69"/>
        <end position="88"/>
    </location>
</feature>
<dbReference type="InterPro" id="IPR037185">
    <property type="entry name" value="EmrE-like"/>
</dbReference>
<dbReference type="Gene3D" id="1.10.3730.20">
    <property type="match status" value="1"/>
</dbReference>
<dbReference type="AlphaFoldDB" id="A0A8S0XLV5"/>
<gene>
    <name evidence="3" type="ORF">METHB2_920004</name>
</gene>
<feature type="domain" description="EamA" evidence="2">
    <location>
        <begin position="4"/>
        <end position="111"/>
    </location>
</feature>
<keyword evidence="1" id="KW-0472">Membrane</keyword>
<dbReference type="RefSeq" id="WP_217426622.1">
    <property type="nucleotide sequence ID" value="NZ_CADCXN010000127.1"/>
</dbReference>
<evidence type="ECO:0000256" key="1">
    <source>
        <dbReference type="SAM" id="Phobius"/>
    </source>
</evidence>
<evidence type="ECO:0000313" key="3">
    <source>
        <dbReference type="EMBL" id="CAA9893012.1"/>
    </source>
</evidence>
<dbReference type="Pfam" id="PF00892">
    <property type="entry name" value="EamA"/>
    <property type="match status" value="1"/>
</dbReference>
<sequence>MLVQIVAVICVIGLAIGQILFKVSATSLAQTGSFFALKTAATLLAAMTLYAITTIAWVWVLQKVELGRVYPLMALAFVLVPLGSHLIFGERFHLQYFVGVALIMIGIVVTVKA</sequence>
<keyword evidence="1" id="KW-0812">Transmembrane</keyword>
<dbReference type="EMBL" id="CADCXN010000127">
    <property type="protein sequence ID" value="CAA9893012.1"/>
    <property type="molecule type" value="Genomic_DNA"/>
</dbReference>
<dbReference type="GO" id="GO:0016020">
    <property type="term" value="C:membrane"/>
    <property type="evidence" value="ECO:0007669"/>
    <property type="project" value="InterPro"/>
</dbReference>
<keyword evidence="1" id="KW-1133">Transmembrane helix</keyword>
<dbReference type="Proteomes" id="UP000494216">
    <property type="component" value="Unassembled WGS sequence"/>
</dbReference>
<feature type="transmembrane region" description="Helical" evidence="1">
    <location>
        <begin position="94"/>
        <end position="111"/>
    </location>
</feature>
<keyword evidence="4" id="KW-1185">Reference proteome</keyword>
<feature type="transmembrane region" description="Helical" evidence="1">
    <location>
        <begin position="41"/>
        <end position="62"/>
    </location>
</feature>
<organism evidence="3 4">
    <name type="scientific">Candidatus Methylobacter favarea</name>
    <dbReference type="NCBI Taxonomy" id="2707345"/>
    <lineage>
        <taxon>Bacteria</taxon>
        <taxon>Pseudomonadati</taxon>
        <taxon>Pseudomonadota</taxon>
        <taxon>Gammaproteobacteria</taxon>
        <taxon>Methylococcales</taxon>
        <taxon>Methylococcaceae</taxon>
        <taxon>Methylobacter</taxon>
    </lineage>
</organism>
<reference evidence="3 4" key="1">
    <citation type="submission" date="2020-02" db="EMBL/GenBank/DDBJ databases">
        <authorList>
            <person name="Hogendoorn C."/>
        </authorList>
    </citation>
    <scope>NUCLEOTIDE SEQUENCE [LARGE SCALE GENOMIC DNA]</scope>
    <source>
        <strain evidence="3">METHB21</strain>
    </source>
</reference>
<evidence type="ECO:0000313" key="4">
    <source>
        <dbReference type="Proteomes" id="UP000494216"/>
    </source>
</evidence>
<dbReference type="InterPro" id="IPR000620">
    <property type="entry name" value="EamA_dom"/>
</dbReference>
<name>A0A8S0XLV5_9GAMM</name>
<comment type="caution">
    <text evidence="3">The sequence shown here is derived from an EMBL/GenBank/DDBJ whole genome shotgun (WGS) entry which is preliminary data.</text>
</comment>
<accession>A0A8S0XLV5</accession>
<proteinExistence type="predicted"/>